<sequence length="160" mass="16687">MSRSHTGRKMLPGNVWARMLRVSLLLGVTVAAVVLGTAWLVDGSAAAASVAVGTAVVVFVFAVSLVALWWASRYPPALAAMVMLILYVGLVFAGAIILFAAPAPQGLEAPWVGAATVGQLCAWLTGVAYAARRTRLPIFDVQATARASKSTSETAKDQMS</sequence>
<feature type="transmembrane region" description="Helical" evidence="1">
    <location>
        <begin position="78"/>
        <end position="99"/>
    </location>
</feature>
<comment type="caution">
    <text evidence="2">The sequence shown here is derived from an EMBL/GenBank/DDBJ whole genome shotgun (WGS) entry which is preliminary data.</text>
</comment>
<reference evidence="2 3" key="1">
    <citation type="submission" date="2020-02" db="EMBL/GenBank/DDBJ databases">
        <authorList>
            <person name="Sun Q."/>
        </authorList>
    </citation>
    <scope>NUCLEOTIDE SEQUENCE [LARGE SCALE GENOMIC DNA]</scope>
    <source>
        <strain evidence="2 3">YIM 13062</strain>
    </source>
</reference>
<keyword evidence="1" id="KW-0472">Membrane</keyword>
<evidence type="ECO:0000313" key="3">
    <source>
        <dbReference type="Proteomes" id="UP000521379"/>
    </source>
</evidence>
<gene>
    <name evidence="2" type="ORF">GTW58_09160</name>
</gene>
<organism evidence="2 3">
    <name type="scientific">Kocuria subflava</name>
    <dbReference type="NCBI Taxonomy" id="1736139"/>
    <lineage>
        <taxon>Bacteria</taxon>
        <taxon>Bacillati</taxon>
        <taxon>Actinomycetota</taxon>
        <taxon>Actinomycetes</taxon>
        <taxon>Micrococcales</taxon>
        <taxon>Micrococcaceae</taxon>
        <taxon>Kocuria</taxon>
    </lineage>
</organism>
<accession>A0A846U967</accession>
<dbReference type="AlphaFoldDB" id="A0A846U967"/>
<dbReference type="EMBL" id="JAAVUN010000016">
    <property type="protein sequence ID" value="NKE10096.1"/>
    <property type="molecule type" value="Genomic_DNA"/>
</dbReference>
<dbReference type="Proteomes" id="UP000521379">
    <property type="component" value="Unassembled WGS sequence"/>
</dbReference>
<protein>
    <submittedName>
        <fullName evidence="2">Uncharacterized protein</fullName>
    </submittedName>
</protein>
<name>A0A846U967_9MICC</name>
<evidence type="ECO:0000256" key="1">
    <source>
        <dbReference type="SAM" id="Phobius"/>
    </source>
</evidence>
<feature type="transmembrane region" description="Helical" evidence="1">
    <location>
        <begin position="47"/>
        <end position="71"/>
    </location>
</feature>
<keyword evidence="1" id="KW-0812">Transmembrane</keyword>
<proteinExistence type="predicted"/>
<keyword evidence="1" id="KW-1133">Transmembrane helix</keyword>
<feature type="transmembrane region" description="Helical" evidence="1">
    <location>
        <begin position="111"/>
        <end position="131"/>
    </location>
</feature>
<keyword evidence="3" id="KW-1185">Reference proteome</keyword>
<evidence type="ECO:0000313" key="2">
    <source>
        <dbReference type="EMBL" id="NKE10096.1"/>
    </source>
</evidence>
<feature type="transmembrane region" description="Helical" evidence="1">
    <location>
        <begin position="20"/>
        <end position="41"/>
    </location>
</feature>
<dbReference type="RefSeq" id="WP_156125282.1">
    <property type="nucleotide sequence ID" value="NZ_JAAVUN010000016.1"/>
</dbReference>